<accession>A0AAE9ERJ4</accession>
<name>A0AAE9ERJ4_CAEBR</name>
<protein>
    <submittedName>
        <fullName evidence="1">Uncharacterized protein</fullName>
    </submittedName>
</protein>
<reference evidence="1 2" key="1">
    <citation type="submission" date="2022-04" db="EMBL/GenBank/DDBJ databases">
        <title>Chromosome-level reference genomes for two strains of Caenorhabditis briggsae: an improved platform for comparative genomics.</title>
        <authorList>
            <person name="Stevens L."/>
            <person name="Andersen E."/>
        </authorList>
    </citation>
    <scope>NUCLEOTIDE SEQUENCE [LARGE SCALE GENOMIC DNA]</scope>
    <source>
        <strain evidence="1">VX34</strain>
        <tissue evidence="1">Whole-organism</tissue>
    </source>
</reference>
<dbReference type="Proteomes" id="UP000829354">
    <property type="component" value="Chromosome IV"/>
</dbReference>
<sequence>MLSLSPEDVNEAQSDLMDDRKQAYTTFVTNSLKLEGIKTELEDIGEFDKDPKCPNFEFPLEFTREEKMGVYSSLIFHRIAFK</sequence>
<keyword evidence="2" id="KW-1185">Reference proteome</keyword>
<evidence type="ECO:0000313" key="1">
    <source>
        <dbReference type="EMBL" id="UMM26738.1"/>
    </source>
</evidence>
<gene>
    <name evidence="1" type="ORF">L5515_010314</name>
</gene>
<organism evidence="1 2">
    <name type="scientific">Caenorhabditis briggsae</name>
    <dbReference type="NCBI Taxonomy" id="6238"/>
    <lineage>
        <taxon>Eukaryota</taxon>
        <taxon>Metazoa</taxon>
        <taxon>Ecdysozoa</taxon>
        <taxon>Nematoda</taxon>
        <taxon>Chromadorea</taxon>
        <taxon>Rhabditida</taxon>
        <taxon>Rhabditina</taxon>
        <taxon>Rhabditomorpha</taxon>
        <taxon>Rhabditoidea</taxon>
        <taxon>Rhabditidae</taxon>
        <taxon>Peloderinae</taxon>
        <taxon>Caenorhabditis</taxon>
    </lineage>
</organism>
<evidence type="ECO:0000313" key="2">
    <source>
        <dbReference type="Proteomes" id="UP000829354"/>
    </source>
</evidence>
<proteinExistence type="predicted"/>
<dbReference type="EMBL" id="CP092623">
    <property type="protein sequence ID" value="UMM26738.1"/>
    <property type="molecule type" value="Genomic_DNA"/>
</dbReference>
<dbReference type="AlphaFoldDB" id="A0AAE9ERJ4"/>